<dbReference type="Pfam" id="PF06081">
    <property type="entry name" value="ArAE_1"/>
    <property type="match status" value="1"/>
</dbReference>
<evidence type="ECO:0000256" key="2">
    <source>
        <dbReference type="ARBA" id="ARBA00022475"/>
    </source>
</evidence>
<keyword evidence="3 6" id="KW-0812">Transmembrane</keyword>
<proteinExistence type="predicted"/>
<dbReference type="InterPro" id="IPR010343">
    <property type="entry name" value="ArAE_1"/>
</dbReference>
<comment type="subcellular location">
    <subcellularLocation>
        <location evidence="1">Cell membrane</location>
        <topology evidence="1">Multi-pass membrane protein</topology>
    </subcellularLocation>
</comment>
<feature type="transmembrane region" description="Helical" evidence="6">
    <location>
        <begin position="6"/>
        <end position="24"/>
    </location>
</feature>
<name>A0A329M3U8_9BACL</name>
<dbReference type="AlphaFoldDB" id="A0A329M3U8"/>
<evidence type="ECO:0000256" key="1">
    <source>
        <dbReference type="ARBA" id="ARBA00004651"/>
    </source>
</evidence>
<dbReference type="PANTHER" id="PTHR40064:SF1">
    <property type="entry name" value="MEMBRANE PROTEIN"/>
    <property type="match status" value="1"/>
</dbReference>
<keyword evidence="4 6" id="KW-1133">Transmembrane helix</keyword>
<evidence type="ECO:0000256" key="3">
    <source>
        <dbReference type="ARBA" id="ARBA00022692"/>
    </source>
</evidence>
<dbReference type="GO" id="GO:0005886">
    <property type="term" value="C:plasma membrane"/>
    <property type="evidence" value="ECO:0007669"/>
    <property type="project" value="UniProtKB-SubCell"/>
</dbReference>
<evidence type="ECO:0008006" key="9">
    <source>
        <dbReference type="Google" id="ProtNLM"/>
    </source>
</evidence>
<comment type="caution">
    <text evidence="7">The sequence shown here is derived from an EMBL/GenBank/DDBJ whole genome shotgun (WGS) entry which is preliminary data.</text>
</comment>
<dbReference type="PANTHER" id="PTHR40064">
    <property type="entry name" value="MEMBRANE PROTEIN-RELATED"/>
    <property type="match status" value="1"/>
</dbReference>
<evidence type="ECO:0000256" key="5">
    <source>
        <dbReference type="ARBA" id="ARBA00023136"/>
    </source>
</evidence>
<gene>
    <name evidence="7" type="ORF">DQG23_31545</name>
</gene>
<evidence type="ECO:0000313" key="8">
    <source>
        <dbReference type="Proteomes" id="UP000250369"/>
    </source>
</evidence>
<keyword evidence="8" id="KW-1185">Reference proteome</keyword>
<reference evidence="7 8" key="1">
    <citation type="journal article" date="2009" name="Int. J. Syst. Evol. Microbiol.">
        <title>Paenibacillus contaminans sp. nov., isolated from a contaminated laboratory plate.</title>
        <authorList>
            <person name="Chou J.H."/>
            <person name="Lee J.H."/>
            <person name="Lin M.C."/>
            <person name="Chang P.S."/>
            <person name="Arun A.B."/>
            <person name="Young C.C."/>
            <person name="Chen W.M."/>
        </authorList>
    </citation>
    <scope>NUCLEOTIDE SEQUENCE [LARGE SCALE GENOMIC DNA]</scope>
    <source>
        <strain evidence="7 8">CKOBP-6</strain>
    </source>
</reference>
<evidence type="ECO:0000256" key="4">
    <source>
        <dbReference type="ARBA" id="ARBA00022989"/>
    </source>
</evidence>
<feature type="transmembrane region" description="Helical" evidence="6">
    <location>
        <begin position="99"/>
        <end position="116"/>
    </location>
</feature>
<evidence type="ECO:0000256" key="6">
    <source>
        <dbReference type="SAM" id="Phobius"/>
    </source>
</evidence>
<protein>
    <recommendedName>
        <fullName evidence="9">Aromatic acid exporter family protein</fullName>
    </recommendedName>
</protein>
<keyword evidence="2" id="KW-1003">Cell membrane</keyword>
<dbReference type="EMBL" id="QMFB01000026">
    <property type="protein sequence ID" value="RAV14428.1"/>
    <property type="molecule type" value="Genomic_DNA"/>
</dbReference>
<feature type="transmembrane region" description="Helical" evidence="6">
    <location>
        <begin position="54"/>
        <end position="87"/>
    </location>
</feature>
<evidence type="ECO:0000313" key="7">
    <source>
        <dbReference type="EMBL" id="RAV14428.1"/>
    </source>
</evidence>
<dbReference type="Proteomes" id="UP000250369">
    <property type="component" value="Unassembled WGS sequence"/>
</dbReference>
<accession>A0A329M3U8</accession>
<organism evidence="7 8">
    <name type="scientific">Paenibacillus contaminans</name>
    <dbReference type="NCBI Taxonomy" id="450362"/>
    <lineage>
        <taxon>Bacteria</taxon>
        <taxon>Bacillati</taxon>
        <taxon>Bacillota</taxon>
        <taxon>Bacilli</taxon>
        <taxon>Bacillales</taxon>
        <taxon>Paenibacillaceae</taxon>
        <taxon>Paenibacillus</taxon>
    </lineage>
</organism>
<sequence length="350" mass="39256">MGVGLRVLKTVISVAISITLARLLRLDPAHFAGIISMLAVQPSVYRSLHHSLSHIASALFAAMLGIAVCLLLGNLSIIIAAVSFIVMAIHIKLKRTASLQLAVIVTINTMGTFSQLSGSAAYNQFMLVLIGMIVGTVVNVIIKPVHREREEVLLAKSESMLRVLLHYVRLDLKTGQMTPYRPYMRAQIEDVRAYIEKGRAVSQLIHEDRWLRRGEEQETASLFDAYESMVERIRDMIKVLQKADLRHPEAGRLIQAITLTIHVQERLLAGRKAPVNMLLRSLRPDESRRYDENYGLQQVFVYYQAYEALGEYLSEFAASQERVPSVSLNKLADLRKAAGVRRGSAFSARY</sequence>
<dbReference type="OrthoDB" id="1653617at2"/>
<feature type="transmembrane region" description="Helical" evidence="6">
    <location>
        <begin position="122"/>
        <end position="142"/>
    </location>
</feature>
<keyword evidence="5 6" id="KW-0472">Membrane</keyword>
<dbReference type="InterPro" id="IPR052984">
    <property type="entry name" value="UPF0421"/>
</dbReference>